<comment type="caution">
    <text evidence="2">The sequence shown here is derived from an EMBL/GenBank/DDBJ whole genome shotgun (WGS) entry which is preliminary data.</text>
</comment>
<feature type="domain" description="Beta-ketoacyl synthase-like N-terminal" evidence="1">
    <location>
        <begin position="47"/>
        <end position="181"/>
    </location>
</feature>
<reference evidence="2 3" key="1">
    <citation type="submission" date="2021-01" db="EMBL/GenBank/DDBJ databases">
        <title>Chryseolinea sp. Jin1 Genome sequencing and assembly.</title>
        <authorList>
            <person name="Kim I."/>
        </authorList>
    </citation>
    <scope>NUCLEOTIDE SEQUENCE [LARGE SCALE GENOMIC DNA]</scope>
    <source>
        <strain evidence="2 3">Jin1</strain>
    </source>
</reference>
<proteinExistence type="predicted"/>
<evidence type="ECO:0000313" key="3">
    <source>
        <dbReference type="Proteomes" id="UP000613030"/>
    </source>
</evidence>
<accession>A0ABS1KNM5</accession>
<name>A0ABS1KNM5_9BACT</name>
<gene>
    <name evidence="2" type="ORF">JI741_06430</name>
</gene>
<sequence length="360" mass="40895">MTGNMQYYIQGIGMISPQKTFDNQLFLDEISTYDQNVLTSVVPDFKAYINPIQLRRLSRMLRIGLASATICLRDAGIDKPDGIITATGYGFLDETEKFLREMLELKEKQLTPTHFMQGTYNALAGLEAVTIKCMGYNNTYVSKGFAFENALQDAMMHIAENETAHFLVGSYDEAASVQFIASIREHHYKTEKISNLDLFNTPTLGTIQGEGSAFFDLTGVQTDNTWCVLKDSRMVYRPETTDELAVELRQFLKENDLTLEDVDVWINGITGDATRDARLKELETRELKALPQVRYKHLSGDYCTATSFALWLGASMLKKQHIPDIVKVNGFEMPKEIRTVLSVNHYMDRNYSFQLLHRAV</sequence>
<protein>
    <submittedName>
        <fullName evidence="2">Beta-ketoacyl synthase chain length factor</fullName>
    </submittedName>
</protein>
<dbReference type="SUPFAM" id="SSF53901">
    <property type="entry name" value="Thiolase-like"/>
    <property type="match status" value="1"/>
</dbReference>
<dbReference type="Pfam" id="PF13723">
    <property type="entry name" value="Ketoacyl-synt_2"/>
    <property type="match status" value="1"/>
</dbReference>
<dbReference type="Proteomes" id="UP000613030">
    <property type="component" value="Unassembled WGS sequence"/>
</dbReference>
<evidence type="ECO:0000313" key="2">
    <source>
        <dbReference type="EMBL" id="MBL0740847.1"/>
    </source>
</evidence>
<dbReference type="Gene3D" id="3.40.47.10">
    <property type="match status" value="1"/>
</dbReference>
<dbReference type="InterPro" id="IPR016039">
    <property type="entry name" value="Thiolase-like"/>
</dbReference>
<organism evidence="2 3">
    <name type="scientific">Chryseolinea lacunae</name>
    <dbReference type="NCBI Taxonomy" id="2801331"/>
    <lineage>
        <taxon>Bacteria</taxon>
        <taxon>Pseudomonadati</taxon>
        <taxon>Bacteroidota</taxon>
        <taxon>Cytophagia</taxon>
        <taxon>Cytophagales</taxon>
        <taxon>Fulvivirgaceae</taxon>
        <taxon>Chryseolinea</taxon>
    </lineage>
</organism>
<dbReference type="EMBL" id="JAERRB010000002">
    <property type="protein sequence ID" value="MBL0740847.1"/>
    <property type="molecule type" value="Genomic_DNA"/>
</dbReference>
<evidence type="ECO:0000259" key="1">
    <source>
        <dbReference type="Pfam" id="PF13723"/>
    </source>
</evidence>
<dbReference type="InterPro" id="IPR014030">
    <property type="entry name" value="Ketoacyl_synth_N"/>
</dbReference>
<keyword evidence="3" id="KW-1185">Reference proteome</keyword>
<dbReference type="RefSeq" id="WP_202008222.1">
    <property type="nucleotide sequence ID" value="NZ_JAERRB010000002.1"/>
</dbReference>